<sequence>MATPTPDAVGEPDTAAAAPAAPTTPTADLADVPGPPPGTVGAPLPPPSPYLQAPAPTSPTASRAGLGILAALAAALVGAAVYGGIIRFTEREIGYAALAVGALVGAALGKVGGRSQTLPILGVPIALLGVFLGQLFGLALLVEHELGVSLSTIVLDHPGALYDTWKDELSLMDLLFFGIAGLEGYIFARRLGERG</sequence>
<accession>A0A345SW75</accession>
<gene>
    <name evidence="3" type="ORF">C7M71_011550</name>
</gene>
<name>A0A345SW75_9ACTN</name>
<feature type="region of interest" description="Disordered" evidence="1">
    <location>
        <begin position="1"/>
        <end position="56"/>
    </location>
</feature>
<evidence type="ECO:0000256" key="1">
    <source>
        <dbReference type="SAM" id="MobiDB-lite"/>
    </source>
</evidence>
<dbReference type="EMBL" id="CP031264">
    <property type="protein sequence ID" value="AXI77980.1"/>
    <property type="molecule type" value="Genomic_DNA"/>
</dbReference>
<feature type="transmembrane region" description="Helical" evidence="2">
    <location>
        <begin position="118"/>
        <end position="142"/>
    </location>
</feature>
<dbReference type="RefSeq" id="WP_111494320.1">
    <property type="nucleotide sequence ID" value="NZ_CP031264.1"/>
</dbReference>
<dbReference type="Proteomes" id="UP000249340">
    <property type="component" value="Chromosome"/>
</dbReference>
<keyword evidence="2" id="KW-0812">Transmembrane</keyword>
<feature type="compositionally biased region" description="Low complexity" evidence="1">
    <location>
        <begin position="12"/>
        <end position="31"/>
    </location>
</feature>
<keyword evidence="4" id="KW-1185">Reference proteome</keyword>
<keyword evidence="2" id="KW-0472">Membrane</keyword>
<protein>
    <submittedName>
        <fullName evidence="3">Uncharacterized protein</fullName>
    </submittedName>
</protein>
<keyword evidence="2" id="KW-1133">Transmembrane helix</keyword>
<dbReference type="AlphaFoldDB" id="A0A345SW75"/>
<evidence type="ECO:0000256" key="2">
    <source>
        <dbReference type="SAM" id="Phobius"/>
    </source>
</evidence>
<feature type="transmembrane region" description="Helical" evidence="2">
    <location>
        <begin position="66"/>
        <end position="87"/>
    </location>
</feature>
<feature type="compositionally biased region" description="Pro residues" evidence="1">
    <location>
        <begin position="33"/>
        <end position="49"/>
    </location>
</feature>
<evidence type="ECO:0000313" key="3">
    <source>
        <dbReference type="EMBL" id="AXI77980.1"/>
    </source>
</evidence>
<dbReference type="KEGG" id="stri:C7M71_011550"/>
<feature type="transmembrane region" description="Helical" evidence="2">
    <location>
        <begin position="93"/>
        <end position="111"/>
    </location>
</feature>
<reference evidence="4" key="1">
    <citation type="submission" date="2018-07" db="EMBL/GenBank/DDBJ databases">
        <title>Streptacidiphilus bronchialis DSM 106435 chromosome.</title>
        <authorList>
            <person name="Batra D."/>
            <person name="Gulvik C.A."/>
        </authorList>
    </citation>
    <scope>NUCLEOTIDE SEQUENCE [LARGE SCALE GENOMIC DNA]</scope>
    <source>
        <strain evidence="4">DSM 106435</strain>
    </source>
</reference>
<dbReference type="OrthoDB" id="4333260at2"/>
<organism evidence="3 4">
    <name type="scientific">Peterkaempfera bronchialis</name>
    <dbReference type="NCBI Taxonomy" id="2126346"/>
    <lineage>
        <taxon>Bacteria</taxon>
        <taxon>Bacillati</taxon>
        <taxon>Actinomycetota</taxon>
        <taxon>Actinomycetes</taxon>
        <taxon>Kitasatosporales</taxon>
        <taxon>Streptomycetaceae</taxon>
        <taxon>Peterkaempfera</taxon>
    </lineage>
</organism>
<proteinExistence type="predicted"/>
<evidence type="ECO:0000313" key="4">
    <source>
        <dbReference type="Proteomes" id="UP000249340"/>
    </source>
</evidence>